<name>G5GFU5_9FIRM</name>
<comment type="caution">
    <text evidence="10">The sequence shown here is derived from an EMBL/GenBank/DDBJ whole genome shotgun (WGS) entry which is preliminary data.</text>
</comment>
<keyword evidence="4 8" id="KW-1003">Cell membrane</keyword>
<feature type="transmembrane region" description="Helical" evidence="8">
    <location>
        <begin position="70"/>
        <end position="87"/>
    </location>
</feature>
<evidence type="ECO:0000256" key="6">
    <source>
        <dbReference type="ARBA" id="ARBA00022989"/>
    </source>
</evidence>
<feature type="domain" description="ABC transmembrane type-2" evidence="9">
    <location>
        <begin position="38"/>
        <end position="265"/>
    </location>
</feature>
<evidence type="ECO:0000256" key="8">
    <source>
        <dbReference type="RuleBase" id="RU361157"/>
    </source>
</evidence>
<keyword evidence="5 8" id="KW-0812">Transmembrane</keyword>
<organism evidence="10 11">
    <name type="scientific">Johnsonella ignava ATCC 51276</name>
    <dbReference type="NCBI Taxonomy" id="679200"/>
    <lineage>
        <taxon>Bacteria</taxon>
        <taxon>Bacillati</taxon>
        <taxon>Bacillota</taxon>
        <taxon>Clostridia</taxon>
        <taxon>Lachnospirales</taxon>
        <taxon>Lachnospiraceae</taxon>
        <taxon>Johnsonella</taxon>
    </lineage>
</organism>
<reference evidence="10 11" key="1">
    <citation type="submission" date="2011-08" db="EMBL/GenBank/DDBJ databases">
        <title>The Genome Sequence of Johnsonella ignava ATCC 51276.</title>
        <authorList>
            <consortium name="The Broad Institute Genome Sequencing Platform"/>
            <person name="Earl A."/>
            <person name="Ward D."/>
            <person name="Feldgarden M."/>
            <person name="Gevers D."/>
            <person name="Izard J."/>
            <person name="Blanton J.M."/>
            <person name="Baranova O.V."/>
            <person name="Dewhirst F.E."/>
            <person name="Young S.K."/>
            <person name="Zeng Q."/>
            <person name="Gargeya S."/>
            <person name="Fitzgerald M."/>
            <person name="Haas B."/>
            <person name="Abouelleil A."/>
            <person name="Alvarado L."/>
            <person name="Arachchi H.M."/>
            <person name="Berlin A."/>
            <person name="Brown A."/>
            <person name="Chapman S.B."/>
            <person name="Chen Z."/>
            <person name="Dunbar C."/>
            <person name="Freedman E."/>
            <person name="Gearin G."/>
            <person name="Gellesch M."/>
            <person name="Goldberg J."/>
            <person name="Griggs A."/>
            <person name="Gujja S."/>
            <person name="Heiman D."/>
            <person name="Howarth C."/>
            <person name="Larson L."/>
            <person name="Lui A."/>
            <person name="MacDonald P.J.P."/>
            <person name="Montmayeur A."/>
            <person name="Murphy C."/>
            <person name="Neiman D."/>
            <person name="Pearson M."/>
            <person name="Priest M."/>
            <person name="Roberts A."/>
            <person name="Saif S."/>
            <person name="Shea T."/>
            <person name="Shenoy N."/>
            <person name="Sisk P."/>
            <person name="Stolte C."/>
            <person name="Sykes S."/>
            <person name="Wortman J."/>
            <person name="Nusbaum C."/>
            <person name="Birren B."/>
        </authorList>
    </citation>
    <scope>NUCLEOTIDE SEQUENCE [LARGE SCALE GENOMIC DNA]</scope>
    <source>
        <strain evidence="10 11">ATCC 51276</strain>
    </source>
</reference>
<keyword evidence="7 8" id="KW-0472">Membrane</keyword>
<dbReference type="Pfam" id="PF01061">
    <property type="entry name" value="ABC2_membrane"/>
    <property type="match status" value="1"/>
</dbReference>
<proteinExistence type="inferred from homology"/>
<evidence type="ECO:0000256" key="4">
    <source>
        <dbReference type="ARBA" id="ARBA00022475"/>
    </source>
</evidence>
<dbReference type="HOGENOM" id="CLU_060703_1_0_9"/>
<feature type="transmembrane region" description="Helical" evidence="8">
    <location>
        <begin position="245"/>
        <end position="263"/>
    </location>
</feature>
<dbReference type="PANTHER" id="PTHR30413:SF10">
    <property type="entry name" value="CAPSULE POLYSACCHARIDE EXPORT INNER-MEMBRANE PROTEIN CTRC"/>
    <property type="match status" value="1"/>
</dbReference>
<evidence type="ECO:0000313" key="10">
    <source>
        <dbReference type="EMBL" id="EHI56369.1"/>
    </source>
</evidence>
<keyword evidence="6 8" id="KW-1133">Transmembrane helix</keyword>
<gene>
    <name evidence="10" type="ORF">HMPREF9333_00434</name>
</gene>
<keyword evidence="3 8" id="KW-0813">Transport</keyword>
<evidence type="ECO:0000256" key="1">
    <source>
        <dbReference type="ARBA" id="ARBA00004651"/>
    </source>
</evidence>
<dbReference type="PANTHER" id="PTHR30413">
    <property type="entry name" value="INNER MEMBRANE TRANSPORT PERMEASE"/>
    <property type="match status" value="1"/>
</dbReference>
<comment type="subcellular location">
    <subcellularLocation>
        <location evidence="1 8">Cell membrane</location>
        <topology evidence="1 8">Multi-pass membrane protein</topology>
    </subcellularLocation>
</comment>
<dbReference type="InterPro" id="IPR013525">
    <property type="entry name" value="ABC2_TM"/>
</dbReference>
<dbReference type="EMBL" id="ACZL01000009">
    <property type="protein sequence ID" value="EHI56369.1"/>
    <property type="molecule type" value="Genomic_DNA"/>
</dbReference>
<keyword evidence="11" id="KW-1185">Reference proteome</keyword>
<feature type="transmembrane region" description="Helical" evidence="8">
    <location>
        <begin position="183"/>
        <end position="200"/>
    </location>
</feature>
<comment type="similarity">
    <text evidence="2 8">Belongs to the ABC-2 integral membrane protein family.</text>
</comment>
<dbReference type="GO" id="GO:0005886">
    <property type="term" value="C:plasma membrane"/>
    <property type="evidence" value="ECO:0007669"/>
    <property type="project" value="UniProtKB-SubCell"/>
</dbReference>
<dbReference type="GO" id="GO:0015920">
    <property type="term" value="P:lipopolysaccharide transport"/>
    <property type="evidence" value="ECO:0007669"/>
    <property type="project" value="TreeGrafter"/>
</dbReference>
<feature type="transmembrane region" description="Helical" evidence="8">
    <location>
        <begin position="108"/>
        <end position="141"/>
    </location>
</feature>
<dbReference type="eggNOG" id="COG1682">
    <property type="taxonomic scope" value="Bacteria"/>
</dbReference>
<evidence type="ECO:0000259" key="9">
    <source>
        <dbReference type="PROSITE" id="PS51012"/>
    </source>
</evidence>
<dbReference type="PATRIC" id="fig|679200.3.peg.463"/>
<accession>G5GFU5</accession>
<sequence>MGIMKDLTAVVAEAIKKRNLIWDLAKADFKKRFVGSYFGVAWMFVQPIVTVLIYFFIFQMGFKSVPPIEDTPYVLWLVPGIVPWFYFNEALNLGTNCLQEYDYLVKKVVFNVAILPVIKLISCLMVHMVFIFIMTGLFFAYAKLPMLSWFQIAYYSFSLSVLILAVTYITSSITVFFKDMAQIVNIMLQFGMWLTPIMWFPTMFKERPLWIDEILKINPVYYIVTGYRDSMLTGDWFFERPLLSIYYWIFTIVLLLVGVRLFTRLKPHFSDVL</sequence>
<dbReference type="Proteomes" id="UP000003011">
    <property type="component" value="Unassembled WGS sequence"/>
</dbReference>
<dbReference type="STRING" id="679200.HMPREF9333_00434"/>
<evidence type="ECO:0000256" key="5">
    <source>
        <dbReference type="ARBA" id="ARBA00022692"/>
    </source>
</evidence>
<dbReference type="InterPro" id="IPR047817">
    <property type="entry name" value="ABC2_TM_bact-type"/>
</dbReference>
<evidence type="ECO:0000256" key="7">
    <source>
        <dbReference type="ARBA" id="ARBA00023136"/>
    </source>
</evidence>
<evidence type="ECO:0000313" key="11">
    <source>
        <dbReference type="Proteomes" id="UP000003011"/>
    </source>
</evidence>
<dbReference type="PROSITE" id="PS51012">
    <property type="entry name" value="ABC_TM2"/>
    <property type="match status" value="1"/>
</dbReference>
<evidence type="ECO:0000256" key="3">
    <source>
        <dbReference type="ARBA" id="ARBA00022448"/>
    </source>
</evidence>
<dbReference type="AlphaFoldDB" id="G5GFU5"/>
<dbReference type="GO" id="GO:0140359">
    <property type="term" value="F:ABC-type transporter activity"/>
    <property type="evidence" value="ECO:0007669"/>
    <property type="project" value="InterPro"/>
</dbReference>
<evidence type="ECO:0000256" key="2">
    <source>
        <dbReference type="ARBA" id="ARBA00007783"/>
    </source>
</evidence>
<feature type="transmembrane region" description="Helical" evidence="8">
    <location>
        <begin position="153"/>
        <end position="176"/>
    </location>
</feature>
<protein>
    <recommendedName>
        <fullName evidence="8">Transport permease protein</fullName>
    </recommendedName>
</protein>
<feature type="transmembrane region" description="Helical" evidence="8">
    <location>
        <begin position="34"/>
        <end position="58"/>
    </location>
</feature>